<dbReference type="Proteomes" id="UP001430306">
    <property type="component" value="Unassembled WGS sequence"/>
</dbReference>
<evidence type="ECO:0000256" key="2">
    <source>
        <dbReference type="ARBA" id="ARBA00022741"/>
    </source>
</evidence>
<feature type="domain" description="GHMP kinase N-terminal" evidence="5">
    <location>
        <begin position="55"/>
        <end position="135"/>
    </location>
</feature>
<accession>A0ABS8NQ27</accession>
<evidence type="ECO:0000256" key="1">
    <source>
        <dbReference type="ARBA" id="ARBA00022679"/>
    </source>
</evidence>
<sequence>MSVVVQTGARLHFGLLDVASPFGGCGVMLDGPLTRVRISQSDRLSFPPQHASRIEGILERVQELRGSEGPPKVCIEVLDAAPPHHGLGSGTQLSLAISLALLIEISGETVARDDVLFLADRGKRSAVGTHGFFDPGFIAEGVSSNASKPAALNPIDRHLLMPADWRVGIVLMDEQPTVSGDDEQDQFDALRRATEAERTQLVELLAEEMIPAIQQSDFRHFANALTAYNRASGELFAPVQGGPYNGAATAKLIADLQNAGYQGVGQSSWGPGVFLWFESPEDALSATEDWLKRFPGTRLLIQTPLRERYPIKRLS</sequence>
<proteinExistence type="predicted"/>
<dbReference type="InterPro" id="IPR013750">
    <property type="entry name" value="GHMP_kinase_C_dom"/>
</dbReference>
<evidence type="ECO:0000259" key="6">
    <source>
        <dbReference type="Pfam" id="PF08544"/>
    </source>
</evidence>
<reference evidence="7" key="1">
    <citation type="submission" date="2021-11" db="EMBL/GenBank/DDBJ databases">
        <title>Genome sequence.</title>
        <authorList>
            <person name="Sun Q."/>
        </authorList>
    </citation>
    <scope>NUCLEOTIDE SEQUENCE</scope>
    <source>
        <strain evidence="7">JC740</strain>
    </source>
</reference>
<dbReference type="SUPFAM" id="SSF54211">
    <property type="entry name" value="Ribosomal protein S5 domain 2-like"/>
    <property type="match status" value="1"/>
</dbReference>
<evidence type="ECO:0000313" key="8">
    <source>
        <dbReference type="Proteomes" id="UP001430306"/>
    </source>
</evidence>
<dbReference type="InterPro" id="IPR020568">
    <property type="entry name" value="Ribosomal_Su5_D2-typ_SF"/>
</dbReference>
<feature type="domain" description="GHMP kinase C-terminal" evidence="6">
    <location>
        <begin position="209"/>
        <end position="294"/>
    </location>
</feature>
<dbReference type="InterPro" id="IPR004422">
    <property type="entry name" value="RFAP_synthase"/>
</dbReference>
<evidence type="ECO:0000256" key="3">
    <source>
        <dbReference type="ARBA" id="ARBA00022777"/>
    </source>
</evidence>
<organism evidence="7 8">
    <name type="scientific">Rhodopirellula halodulae</name>
    <dbReference type="NCBI Taxonomy" id="2894198"/>
    <lineage>
        <taxon>Bacteria</taxon>
        <taxon>Pseudomonadati</taxon>
        <taxon>Planctomycetota</taxon>
        <taxon>Planctomycetia</taxon>
        <taxon>Pirellulales</taxon>
        <taxon>Pirellulaceae</taxon>
        <taxon>Rhodopirellula</taxon>
    </lineage>
</organism>
<keyword evidence="4" id="KW-0067">ATP-binding</keyword>
<protein>
    <submittedName>
        <fullName evidence="7">Beta-ribofuranosylaminobenzene 5'-phosphate synthase</fullName>
    </submittedName>
</protein>
<dbReference type="PIRSF" id="PIRSF004884">
    <property type="entry name" value="Sugar_kin_arch"/>
    <property type="match status" value="1"/>
</dbReference>
<gene>
    <name evidence="7" type="ORF">LOC71_22545</name>
</gene>
<keyword evidence="3" id="KW-0418">Kinase</keyword>
<keyword evidence="1" id="KW-0808">Transferase</keyword>
<name>A0ABS8NQ27_9BACT</name>
<evidence type="ECO:0000313" key="7">
    <source>
        <dbReference type="EMBL" id="MCC9645067.1"/>
    </source>
</evidence>
<evidence type="ECO:0000256" key="4">
    <source>
        <dbReference type="ARBA" id="ARBA00022840"/>
    </source>
</evidence>
<dbReference type="Pfam" id="PF00288">
    <property type="entry name" value="GHMP_kinases_N"/>
    <property type="match status" value="1"/>
</dbReference>
<dbReference type="Pfam" id="PF08544">
    <property type="entry name" value="GHMP_kinases_C"/>
    <property type="match status" value="1"/>
</dbReference>
<dbReference type="InterPro" id="IPR006204">
    <property type="entry name" value="GHMP_kinase_N_dom"/>
</dbReference>
<dbReference type="PANTHER" id="PTHR20861">
    <property type="entry name" value="HOMOSERINE/4-DIPHOSPHOCYTIDYL-2-C-METHYL-D-ERYTHRITOL KINASE"/>
    <property type="match status" value="1"/>
</dbReference>
<dbReference type="PANTHER" id="PTHR20861:SF1">
    <property type="entry name" value="HOMOSERINE KINASE"/>
    <property type="match status" value="1"/>
</dbReference>
<dbReference type="EMBL" id="JAJKFW010000063">
    <property type="protein sequence ID" value="MCC9645067.1"/>
    <property type="molecule type" value="Genomic_DNA"/>
</dbReference>
<evidence type="ECO:0000259" key="5">
    <source>
        <dbReference type="Pfam" id="PF00288"/>
    </source>
</evidence>
<keyword evidence="8" id="KW-1185">Reference proteome</keyword>
<comment type="caution">
    <text evidence="7">The sequence shown here is derived from an EMBL/GenBank/DDBJ whole genome shotgun (WGS) entry which is preliminary data.</text>
</comment>
<keyword evidence="2" id="KW-0547">Nucleotide-binding</keyword>